<proteinExistence type="predicted"/>
<accession>A0A8A6RH97</accession>
<organism evidence="2">
    <name type="scientific">Dipteran tombus-related virus</name>
    <dbReference type="NCBI Taxonomy" id="2822553"/>
    <lineage>
        <taxon>Viruses</taxon>
        <taxon>Riboviria</taxon>
        <taxon>Orthornavirae</taxon>
        <taxon>Kitrinoviricota</taxon>
        <taxon>Tolucaviricetes</taxon>
        <taxon>Tolivirales</taxon>
        <taxon>Tombusviridae</taxon>
    </lineage>
</organism>
<dbReference type="EMBL" id="MW314697">
    <property type="protein sequence ID" value="QTJ63682.1"/>
    <property type="molecule type" value="Genomic_RNA"/>
</dbReference>
<keyword evidence="1" id="KW-0812">Transmembrane</keyword>
<sequence length="494" mass="55817">MQRNQRSRPTRVRNSRNNQSLEIVRVNSLGPSEQGVVSSSNETINMISGVETVAHGETASTAEIRARNETEIIEQQGREIQTLRQGLEIQDLTYQTSTSQPKNELETLVDTVFLKCLYKTMDKDILQYIGAQITEAGRLMKIPNERVAKYVLEDQIVQKVLSRMSRCKTWNCVEEIEMANKYNTAKEGKLKYKNWWNPFSWKKIKLTDELGFQDDITLMDRKTSYRSAPTWVTNIGWVLIGCAAGYGIYRLYSHLTRTSITLRQTTPPTQVIETGIQQRYCQITIPVQSGLSTNTSGNLSATPENSVAQSMQRQLETQVKENTTWIMQMLSTTERLKSEIMSLPSRSLRKLEQTSTRHLDSFRQGMSHLISNTVDGLKRWKLISPNTIVLDTGSVKEIMTKLPEESLDALRDSVIQQRLITPNLTPTSPENTSNYLIRSIRLVTQQVKSYLICVTKPSETGSELIKEIGGKSMERGCQATSTLASGIQSSTTPS</sequence>
<evidence type="ECO:0000313" key="2">
    <source>
        <dbReference type="EMBL" id="QTJ63682.1"/>
    </source>
</evidence>
<evidence type="ECO:0000256" key="1">
    <source>
        <dbReference type="SAM" id="Phobius"/>
    </source>
</evidence>
<reference evidence="2" key="2">
    <citation type="journal article" date="2021" name="Virus Evol.">
        <title>Viromics of extant insect orders unveil the evolution of the flavi-like superfamily.</title>
        <authorList>
            <person name="Sofia P."/>
            <person name="Simon K."/>
            <person name="Florian Z."/>
            <person name="Alexander D."/>
            <person name="Malte P."/>
            <person name="Shanlin L."/>
            <person name="Xin Z."/>
            <person name="Christian D."/>
            <person name="Bernhard M."/>
            <person name="Sandra J."/>
        </authorList>
    </citation>
    <scope>NUCLEOTIDE SEQUENCE</scope>
    <source>
        <strain evidence="2">OKIAV375</strain>
    </source>
</reference>
<feature type="transmembrane region" description="Helical" evidence="1">
    <location>
        <begin position="231"/>
        <end position="252"/>
    </location>
</feature>
<name>A0A8A6RH97_9TOMB</name>
<keyword evidence="1" id="KW-0472">Membrane</keyword>
<keyword evidence="1" id="KW-1133">Transmembrane helix</keyword>
<protein>
    <submittedName>
        <fullName evidence="2">Uncharacterized protein</fullName>
    </submittedName>
</protein>
<reference evidence="2" key="1">
    <citation type="submission" date="2020-11" db="EMBL/GenBank/DDBJ databases">
        <authorList>
            <person name="Paraskevopoulou S."/>
            <person name="Kaefer S."/>
            <person name="Zirkel F."/>
            <person name="Donath A."/>
            <person name="Petersen M."/>
            <person name="Liu S."/>
            <person name="Zhou X."/>
            <person name="Drosten C."/>
            <person name="Misof B."/>
            <person name="Junglen S."/>
        </authorList>
    </citation>
    <scope>NUCLEOTIDE SEQUENCE</scope>
    <source>
        <strain evidence="2">OKIAV375</strain>
    </source>
</reference>